<organism evidence="10 11">
    <name type="scientific">Enterobacter hormaechei</name>
    <dbReference type="NCBI Taxonomy" id="158836"/>
    <lineage>
        <taxon>Bacteria</taxon>
        <taxon>Pseudomonadati</taxon>
        <taxon>Pseudomonadota</taxon>
        <taxon>Gammaproteobacteria</taxon>
        <taxon>Enterobacterales</taxon>
        <taxon>Enterobacteriaceae</taxon>
        <taxon>Enterobacter</taxon>
        <taxon>Enterobacter cloacae complex</taxon>
    </lineage>
</organism>
<comment type="caution">
    <text evidence="10">The sequence shown here is derived from an EMBL/GenBank/DDBJ whole genome shotgun (WGS) entry which is preliminary data.</text>
</comment>
<dbReference type="GO" id="GO:0009279">
    <property type="term" value="C:cell outer membrane"/>
    <property type="evidence" value="ECO:0007669"/>
    <property type="project" value="UniProtKB-SubCell"/>
</dbReference>
<dbReference type="RefSeq" id="WP_127345980.1">
    <property type="nucleotide sequence ID" value="NZ_NMVR01000860.1"/>
</dbReference>
<dbReference type="Pfam" id="PF00593">
    <property type="entry name" value="TonB_dep_Rec_b-barrel"/>
    <property type="match status" value="1"/>
</dbReference>
<evidence type="ECO:0000259" key="9">
    <source>
        <dbReference type="Pfam" id="PF00593"/>
    </source>
</evidence>
<dbReference type="PANTHER" id="PTHR32552">
    <property type="entry name" value="FERRICHROME IRON RECEPTOR-RELATED"/>
    <property type="match status" value="1"/>
</dbReference>
<keyword evidence="4 8" id="KW-0812">Transmembrane</keyword>
<dbReference type="Gene3D" id="2.40.170.20">
    <property type="entry name" value="TonB-dependent receptor, beta-barrel domain"/>
    <property type="match status" value="1"/>
</dbReference>
<proteinExistence type="inferred from homology"/>
<protein>
    <submittedName>
        <fullName evidence="10">TonB-dependent siderophore receptor</fullName>
    </submittedName>
</protein>
<dbReference type="PROSITE" id="PS52016">
    <property type="entry name" value="TONB_DEPENDENT_REC_3"/>
    <property type="match status" value="1"/>
</dbReference>
<reference evidence="10 11" key="1">
    <citation type="submission" date="2017-07" db="EMBL/GenBank/DDBJ databases">
        <title>Draft genome sequence of Enterobacter cloacae ST128, a clinical strain coproducing KPC-2 and NDM-1 carbapenemases.</title>
        <authorList>
            <person name="Li X."/>
        </authorList>
    </citation>
    <scope>NUCLEOTIDE SEQUENCE [LARGE SCALE GENOMIC DNA]</scope>
    <source>
        <strain evidence="10 11">HBY</strain>
    </source>
</reference>
<evidence type="ECO:0000256" key="2">
    <source>
        <dbReference type="ARBA" id="ARBA00022448"/>
    </source>
</evidence>
<dbReference type="InterPro" id="IPR039426">
    <property type="entry name" value="TonB-dep_rcpt-like"/>
</dbReference>
<keyword evidence="3 8" id="KW-1134">Transmembrane beta strand</keyword>
<keyword evidence="7 8" id="KW-0998">Cell outer membrane</keyword>
<feature type="non-terminal residue" evidence="10">
    <location>
        <position position="105"/>
    </location>
</feature>
<dbReference type="InterPro" id="IPR000531">
    <property type="entry name" value="Beta-barrel_TonB"/>
</dbReference>
<dbReference type="PANTHER" id="PTHR32552:SF74">
    <property type="entry name" value="HYDROXAMATE SIDEROPHORE RECEPTOR FHUE"/>
    <property type="match status" value="1"/>
</dbReference>
<comment type="similarity">
    <text evidence="8">Belongs to the TonB-dependent receptor family.</text>
</comment>
<dbReference type="GO" id="GO:0015344">
    <property type="term" value="F:siderophore uptake transmembrane transporter activity"/>
    <property type="evidence" value="ECO:0007669"/>
    <property type="project" value="TreeGrafter"/>
</dbReference>
<evidence type="ECO:0000256" key="5">
    <source>
        <dbReference type="ARBA" id="ARBA00023077"/>
    </source>
</evidence>
<evidence type="ECO:0000313" key="11">
    <source>
        <dbReference type="Proteomes" id="UP000231328"/>
    </source>
</evidence>
<feature type="non-terminal residue" evidence="10">
    <location>
        <position position="1"/>
    </location>
</feature>
<comment type="subcellular location">
    <subcellularLocation>
        <location evidence="1 8">Cell outer membrane</location>
        <topology evidence="1 8">Multi-pass membrane protein</topology>
    </subcellularLocation>
</comment>
<dbReference type="InterPro" id="IPR036942">
    <property type="entry name" value="Beta-barrel_TonB_sf"/>
</dbReference>
<evidence type="ECO:0000256" key="1">
    <source>
        <dbReference type="ARBA" id="ARBA00004571"/>
    </source>
</evidence>
<sequence length="105" mass="11459">SYTSIFQPQNDRDSSGKYLAPITGNNYELGLKSDWMNSRLTTTLAIFRIEQDNVAQSTGTPIPGSNGETAYKAVDGTVSKGVEFELNGAITDNWQLTFGATRYLA</sequence>
<evidence type="ECO:0000256" key="7">
    <source>
        <dbReference type="ARBA" id="ARBA00023237"/>
    </source>
</evidence>
<dbReference type="EMBL" id="NMVR01000860">
    <property type="protein sequence ID" value="PJG35871.1"/>
    <property type="molecule type" value="Genomic_DNA"/>
</dbReference>
<evidence type="ECO:0000256" key="8">
    <source>
        <dbReference type="PROSITE-ProRule" id="PRU01360"/>
    </source>
</evidence>
<name>A0AAP8GEF5_9ENTR</name>
<dbReference type="SUPFAM" id="SSF56935">
    <property type="entry name" value="Porins"/>
    <property type="match status" value="1"/>
</dbReference>
<accession>A0AAP8GEF5</accession>
<dbReference type="AlphaFoldDB" id="A0AAP8GEF5"/>
<keyword evidence="2 8" id="KW-0813">Transport</keyword>
<gene>
    <name evidence="10" type="ORF">CGZ54_31680</name>
</gene>
<keyword evidence="6 8" id="KW-0472">Membrane</keyword>
<evidence type="ECO:0000256" key="3">
    <source>
        <dbReference type="ARBA" id="ARBA00022452"/>
    </source>
</evidence>
<evidence type="ECO:0000256" key="4">
    <source>
        <dbReference type="ARBA" id="ARBA00022692"/>
    </source>
</evidence>
<keyword evidence="10" id="KW-0675">Receptor</keyword>
<dbReference type="Proteomes" id="UP000231328">
    <property type="component" value="Unassembled WGS sequence"/>
</dbReference>
<evidence type="ECO:0000256" key="6">
    <source>
        <dbReference type="ARBA" id="ARBA00023136"/>
    </source>
</evidence>
<evidence type="ECO:0000313" key="10">
    <source>
        <dbReference type="EMBL" id="PJG35871.1"/>
    </source>
</evidence>
<keyword evidence="5" id="KW-0798">TonB box</keyword>
<feature type="domain" description="TonB-dependent receptor-like beta-barrel" evidence="9">
    <location>
        <begin position="1"/>
        <end position="103"/>
    </location>
</feature>